<dbReference type="Gene3D" id="3.80.10.10">
    <property type="entry name" value="Ribonuclease Inhibitor"/>
    <property type="match status" value="1"/>
</dbReference>
<dbReference type="FunFam" id="3.80.10.10:FF:000111">
    <property type="entry name" value="LRR receptor-like serine/threonine-protein kinase ERECTA"/>
    <property type="match status" value="1"/>
</dbReference>
<organism evidence="12 13">
    <name type="scientific">Phaseolus angularis</name>
    <name type="common">Azuki bean</name>
    <name type="synonym">Vigna angularis</name>
    <dbReference type="NCBI Taxonomy" id="3914"/>
    <lineage>
        <taxon>Eukaryota</taxon>
        <taxon>Viridiplantae</taxon>
        <taxon>Streptophyta</taxon>
        <taxon>Embryophyta</taxon>
        <taxon>Tracheophyta</taxon>
        <taxon>Spermatophyta</taxon>
        <taxon>Magnoliopsida</taxon>
        <taxon>eudicotyledons</taxon>
        <taxon>Gunneridae</taxon>
        <taxon>Pentapetalae</taxon>
        <taxon>rosids</taxon>
        <taxon>fabids</taxon>
        <taxon>Fabales</taxon>
        <taxon>Fabaceae</taxon>
        <taxon>Papilionoideae</taxon>
        <taxon>50 kb inversion clade</taxon>
        <taxon>NPAAA clade</taxon>
        <taxon>indigoferoid/millettioid clade</taxon>
        <taxon>Phaseoleae</taxon>
        <taxon>Vigna</taxon>
    </lineage>
</organism>
<evidence type="ECO:0000256" key="1">
    <source>
        <dbReference type="ARBA" id="ARBA00004167"/>
    </source>
</evidence>
<proteinExistence type="inferred from homology"/>
<dbReference type="InterPro" id="IPR050647">
    <property type="entry name" value="Plant_LRR-RLKs"/>
</dbReference>
<dbReference type="EMBL" id="JABFOF010000005">
    <property type="protein sequence ID" value="KAG2396892.1"/>
    <property type="molecule type" value="Genomic_DNA"/>
</dbReference>
<dbReference type="SMART" id="SM00358">
    <property type="entry name" value="DSRM"/>
    <property type="match status" value="1"/>
</dbReference>
<evidence type="ECO:0000256" key="6">
    <source>
        <dbReference type="ARBA" id="ARBA00022989"/>
    </source>
</evidence>
<dbReference type="Proteomes" id="UP000743370">
    <property type="component" value="Unassembled WGS sequence"/>
</dbReference>
<comment type="similarity">
    <text evidence="2">Belongs to the RLP family.</text>
</comment>
<keyword evidence="3" id="KW-0433">Leucine-rich repeat</keyword>
<dbReference type="PANTHER" id="PTHR48056">
    <property type="entry name" value="LRR RECEPTOR-LIKE SERINE/THREONINE-PROTEIN KINASE-RELATED"/>
    <property type="match status" value="1"/>
</dbReference>
<dbReference type="Gene3D" id="3.30.160.20">
    <property type="match status" value="1"/>
</dbReference>
<protein>
    <submittedName>
        <fullName evidence="12">LRR receptor-like serine/threonine-protein</fullName>
    </submittedName>
</protein>
<dbReference type="SUPFAM" id="SSF52058">
    <property type="entry name" value="L domain-like"/>
    <property type="match status" value="1"/>
</dbReference>
<keyword evidence="7" id="KW-0472">Membrane</keyword>
<keyword evidence="4" id="KW-0812">Transmembrane</keyword>
<evidence type="ECO:0000256" key="9">
    <source>
        <dbReference type="PROSITE-ProRule" id="PRU00266"/>
    </source>
</evidence>
<dbReference type="InterPro" id="IPR032675">
    <property type="entry name" value="LRR_dom_sf"/>
</dbReference>
<dbReference type="GO" id="GO:0033612">
    <property type="term" value="F:receptor serine/threonine kinase binding"/>
    <property type="evidence" value="ECO:0007669"/>
    <property type="project" value="TreeGrafter"/>
</dbReference>
<keyword evidence="9" id="KW-0694">RNA-binding</keyword>
<dbReference type="InterPro" id="IPR001611">
    <property type="entry name" value="Leu-rich_rpt"/>
</dbReference>
<dbReference type="SUPFAM" id="SSF54768">
    <property type="entry name" value="dsRNA-binding domain-like"/>
    <property type="match status" value="1"/>
</dbReference>
<feature type="compositionally biased region" description="Low complexity" evidence="10">
    <location>
        <begin position="1"/>
        <end position="14"/>
    </location>
</feature>
<evidence type="ECO:0000256" key="4">
    <source>
        <dbReference type="ARBA" id="ARBA00022692"/>
    </source>
</evidence>
<dbReference type="Pfam" id="PF00560">
    <property type="entry name" value="LRR_1"/>
    <property type="match status" value="5"/>
</dbReference>
<dbReference type="Pfam" id="PF00035">
    <property type="entry name" value="dsrm"/>
    <property type="match status" value="1"/>
</dbReference>
<comment type="caution">
    <text evidence="12">The sequence shown here is derived from an EMBL/GenBank/DDBJ whole genome shotgun (WGS) entry which is preliminary data.</text>
</comment>
<dbReference type="GO" id="GO:0016020">
    <property type="term" value="C:membrane"/>
    <property type="evidence" value="ECO:0007669"/>
    <property type="project" value="UniProtKB-SubCell"/>
</dbReference>
<evidence type="ECO:0000256" key="2">
    <source>
        <dbReference type="ARBA" id="ARBA00009592"/>
    </source>
</evidence>
<keyword evidence="5" id="KW-0677">Repeat</keyword>
<dbReference type="PANTHER" id="PTHR48056:SF34">
    <property type="entry name" value="LRR RECEPTOR-LIKE SERINE_THREONINE-PROTEIN KINASE ERL1"/>
    <property type="match status" value="1"/>
</dbReference>
<keyword evidence="6" id="KW-1133">Transmembrane helix</keyword>
<feature type="region of interest" description="Disordered" evidence="10">
    <location>
        <begin position="1"/>
        <end position="30"/>
    </location>
</feature>
<evidence type="ECO:0000256" key="3">
    <source>
        <dbReference type="ARBA" id="ARBA00022614"/>
    </source>
</evidence>
<evidence type="ECO:0000256" key="7">
    <source>
        <dbReference type="ARBA" id="ARBA00023136"/>
    </source>
</evidence>
<evidence type="ECO:0000256" key="8">
    <source>
        <dbReference type="ARBA" id="ARBA00023180"/>
    </source>
</evidence>
<comment type="subcellular location">
    <subcellularLocation>
        <location evidence="1">Membrane</location>
        <topology evidence="1">Single-pass membrane protein</topology>
    </subcellularLocation>
</comment>
<dbReference type="AlphaFoldDB" id="A0A8T0KDD8"/>
<dbReference type="GO" id="GO:0003723">
    <property type="term" value="F:RNA binding"/>
    <property type="evidence" value="ECO:0007669"/>
    <property type="project" value="UniProtKB-UniRule"/>
</dbReference>
<feature type="domain" description="DRBM" evidence="11">
    <location>
        <begin position="34"/>
        <end position="103"/>
    </location>
</feature>
<sequence>MPLSSSGASSGSSSVPSLTAHVPFPSHTPGGHVMYKNRLQEFTSRSGNGFPVYQTINEGLQHIPKFRSTVRVAGIDYTSKSTFSQKKAAEQDVARLALEAILEKTREEGPSLVNEDCTSYEPSTSLHFSSLNQGCDVRGNNLTGTIPDSIGNCTNFDVLNLSYNQISGEIPYNIGFLRLSTLSLRGNRLTGKIPEVIGLMQALGNLNLANNHLEGSIPLNISSCTALNNFNVYGNHLSGSIPLSFSSLQSLTYLNVSYNNLSGVIPLMKNFSQFSADSFIGNPLLCGNRLGSTCDPYIPKSRGPLETILSKADNNTIMETVDPEVSITCMDLTHVKKTFQLALLCTKGNPSERPTMREVARVLASLLPASPSNIFAPPSMHIVTSWRLLKDFVTLTLQNMLIVRKQSLDIDSVKGDFMKIIKNGYEGSPGRMEMSILFASQLPN</sequence>
<dbReference type="InterPro" id="IPR014720">
    <property type="entry name" value="dsRBD_dom"/>
</dbReference>
<evidence type="ECO:0000313" key="12">
    <source>
        <dbReference type="EMBL" id="KAG2396892.1"/>
    </source>
</evidence>
<dbReference type="Gene3D" id="1.10.510.10">
    <property type="entry name" value="Transferase(Phosphotransferase) domain 1"/>
    <property type="match status" value="1"/>
</dbReference>
<name>A0A8T0KDD8_PHAAN</name>
<gene>
    <name evidence="12" type="ORF">HKW66_Vig0231680</name>
</gene>
<dbReference type="PROSITE" id="PS50137">
    <property type="entry name" value="DS_RBD"/>
    <property type="match status" value="1"/>
</dbReference>
<evidence type="ECO:0000256" key="5">
    <source>
        <dbReference type="ARBA" id="ARBA00022737"/>
    </source>
</evidence>
<reference evidence="12 13" key="1">
    <citation type="submission" date="2020-05" db="EMBL/GenBank/DDBJ databases">
        <title>Vigna angularis (adzuki bean) Var. LongXiaoDou No. 4 denovo assembly.</title>
        <authorList>
            <person name="Xiang H."/>
        </authorList>
    </citation>
    <scope>NUCLEOTIDE SEQUENCE [LARGE SCALE GENOMIC DNA]</scope>
    <source>
        <tissue evidence="12">Leaf</tissue>
    </source>
</reference>
<evidence type="ECO:0000313" key="13">
    <source>
        <dbReference type="Proteomes" id="UP000743370"/>
    </source>
</evidence>
<accession>A0A8T0KDD8</accession>
<keyword evidence="8" id="KW-0325">Glycoprotein</keyword>
<keyword evidence="12" id="KW-0675">Receptor</keyword>
<evidence type="ECO:0000259" key="11">
    <source>
        <dbReference type="PROSITE" id="PS50137"/>
    </source>
</evidence>
<evidence type="ECO:0000256" key="10">
    <source>
        <dbReference type="SAM" id="MobiDB-lite"/>
    </source>
</evidence>